<dbReference type="InterPro" id="IPR029460">
    <property type="entry name" value="DNAPol_HHH"/>
</dbReference>
<dbReference type="GO" id="GO:0008408">
    <property type="term" value="F:3'-5' exonuclease activity"/>
    <property type="evidence" value="ECO:0007669"/>
    <property type="project" value="InterPro"/>
</dbReference>
<organism evidence="8">
    <name type="scientific">uncultured bacterium Ad_143_A19</name>
    <dbReference type="NCBI Taxonomy" id="1489305"/>
    <lineage>
        <taxon>Bacteria</taxon>
        <taxon>environmental samples</taxon>
    </lineage>
</organism>
<evidence type="ECO:0000256" key="6">
    <source>
        <dbReference type="ARBA" id="ARBA00049244"/>
    </source>
</evidence>
<dbReference type="Pfam" id="PF17657">
    <property type="entry name" value="DNA_pol3_finger"/>
    <property type="match status" value="1"/>
</dbReference>
<keyword evidence="4" id="KW-0235">DNA replication</keyword>
<evidence type="ECO:0000256" key="4">
    <source>
        <dbReference type="ARBA" id="ARBA00022705"/>
    </source>
</evidence>
<keyword evidence="2" id="KW-0808">Transferase</keyword>
<reference evidence="8" key="1">
    <citation type="submission" date="2014-03" db="EMBL/GenBank/DDBJ databases">
        <title>A sequence of cellulolytic fosmid clone of goat rumen metagenome.</title>
        <authorList>
            <person name="Lee K.-T."/>
            <person name="Kim J.-Y."/>
            <person name="Kim Y.-J."/>
            <person name="Ahn J.-H."/>
            <person name="Park M.-N."/>
            <person name="Kim J.-H."/>
            <person name="Kim T.-H."/>
        </authorList>
    </citation>
    <scope>NUCLEOTIDE SEQUENCE</scope>
</reference>
<dbReference type="Gene3D" id="1.10.150.870">
    <property type="match status" value="1"/>
</dbReference>
<dbReference type="PANTHER" id="PTHR32294">
    <property type="entry name" value="DNA POLYMERASE III SUBUNIT ALPHA"/>
    <property type="match status" value="1"/>
</dbReference>
<keyword evidence="5" id="KW-0239">DNA-directed DNA polymerase</keyword>
<dbReference type="InterPro" id="IPR040982">
    <property type="entry name" value="DNA_pol3_finger"/>
</dbReference>
<name>A0A0B4N1K3_9BACT</name>
<dbReference type="CDD" id="cd12113">
    <property type="entry name" value="PHP_PolIIIA_DnaE3"/>
    <property type="match status" value="1"/>
</dbReference>
<dbReference type="InterPro" id="IPR004013">
    <property type="entry name" value="PHP_dom"/>
</dbReference>
<dbReference type="PANTHER" id="PTHR32294:SF0">
    <property type="entry name" value="DNA POLYMERASE III SUBUNIT ALPHA"/>
    <property type="match status" value="1"/>
</dbReference>
<keyword evidence="3" id="KW-0548">Nucleotidyltransferase</keyword>
<dbReference type="AlphaFoldDB" id="A0A0B4N1K3"/>
<dbReference type="InterPro" id="IPR003141">
    <property type="entry name" value="Pol/His_phosphatase_N"/>
</dbReference>
<dbReference type="Gene3D" id="3.20.20.140">
    <property type="entry name" value="Metal-dependent hydrolases"/>
    <property type="match status" value="1"/>
</dbReference>
<dbReference type="SMART" id="SM00481">
    <property type="entry name" value="POLIIIAc"/>
    <property type="match status" value="1"/>
</dbReference>
<dbReference type="EMBL" id="KJ631397">
    <property type="protein sequence ID" value="AIF26148.1"/>
    <property type="molecule type" value="Genomic_DNA"/>
</dbReference>
<dbReference type="CDD" id="cd04485">
    <property type="entry name" value="DnaE_OBF"/>
    <property type="match status" value="1"/>
</dbReference>
<feature type="domain" description="Polymerase/histidinol phosphatase N-terminal" evidence="7">
    <location>
        <begin position="4"/>
        <end position="72"/>
    </location>
</feature>
<dbReference type="InterPro" id="IPR011708">
    <property type="entry name" value="DNA_pol3_alpha_NTPase_dom"/>
</dbReference>
<dbReference type="SUPFAM" id="SSF89550">
    <property type="entry name" value="PHP domain-like"/>
    <property type="match status" value="1"/>
</dbReference>
<dbReference type="EC" id="2.7.7.7" evidence="1"/>
<evidence type="ECO:0000256" key="1">
    <source>
        <dbReference type="ARBA" id="ARBA00012417"/>
    </source>
</evidence>
<dbReference type="Pfam" id="PF02811">
    <property type="entry name" value="PHP"/>
    <property type="match status" value="1"/>
</dbReference>
<proteinExistence type="predicted"/>
<dbReference type="NCBIfam" id="TIGR00594">
    <property type="entry name" value="polc"/>
    <property type="match status" value="1"/>
</dbReference>
<dbReference type="InterPro" id="IPR004805">
    <property type="entry name" value="DnaE2/DnaE/PolC"/>
</dbReference>
<evidence type="ECO:0000256" key="3">
    <source>
        <dbReference type="ARBA" id="ARBA00022695"/>
    </source>
</evidence>
<dbReference type="GO" id="GO:0006260">
    <property type="term" value="P:DNA replication"/>
    <property type="evidence" value="ECO:0007669"/>
    <property type="project" value="UniProtKB-KW"/>
</dbReference>
<evidence type="ECO:0000259" key="7">
    <source>
        <dbReference type="SMART" id="SM00481"/>
    </source>
</evidence>
<dbReference type="Gene3D" id="1.10.10.1600">
    <property type="entry name" value="Bacterial DNA polymerase III alpha subunit, thumb domain"/>
    <property type="match status" value="1"/>
</dbReference>
<evidence type="ECO:0000256" key="5">
    <source>
        <dbReference type="ARBA" id="ARBA00022932"/>
    </source>
</evidence>
<evidence type="ECO:0000256" key="2">
    <source>
        <dbReference type="ARBA" id="ARBA00022679"/>
    </source>
</evidence>
<protein>
    <recommendedName>
        <fullName evidence="1">DNA-directed DNA polymerase</fullName>
        <ecNumber evidence="1">2.7.7.7</ecNumber>
    </recommendedName>
</protein>
<comment type="catalytic activity">
    <reaction evidence="6">
        <text>DNA(n) + a 2'-deoxyribonucleoside 5'-triphosphate = DNA(n+1) + diphosphate</text>
        <dbReference type="Rhea" id="RHEA:22508"/>
        <dbReference type="Rhea" id="RHEA-COMP:17339"/>
        <dbReference type="Rhea" id="RHEA-COMP:17340"/>
        <dbReference type="ChEBI" id="CHEBI:33019"/>
        <dbReference type="ChEBI" id="CHEBI:61560"/>
        <dbReference type="ChEBI" id="CHEBI:173112"/>
        <dbReference type="EC" id="2.7.7.7"/>
    </reaction>
</comment>
<evidence type="ECO:0000313" key="8">
    <source>
        <dbReference type="EMBL" id="AIF26148.1"/>
    </source>
</evidence>
<accession>A0A0B4N1K3</accession>
<sequence>MSFVHLHVHTQYSILDGQSSIDNLFNRAEELGMPGLAITDHGNMYGVKEFFKYAKKHPSVKPVIGCEAYVSVGDHRVKEKGYYHLILLAKNYEGYKNLVKIVSTAHIEGMYYRPRVSHEVLEKYHEGLICSSACMAGEVPRAILAGDMKKVDEVIAWHKKVFGEDYYLEVMLHKTEVPGLSREVYDNQMIYNKVIFELAEKHHVKVIATNDVHFVRKEDGPVHDRLICLTTNSYIDDPDRLRYTQQEYLKSEEEMRALFPDHPEAISNTLEVLDKVEAYSIDCDPILPVYEIDPAFMQEIDAHMEKYKDVIDAGRCDKKGNYRGDGFCHSVAYLCHLTYKGAHERYGEELNEEQKERIDFELKTISRMGFPDYFLIVQDYIAASRAMGSMVGPGRGSAAGSVVAYCLRITNLDPIRYQLLFERFLNPDRISMPDIDVDFEDLTKAHSYVEKKYGADHVSRVITFGTMAAKSAIKDVARISRVSIDESNRLSKMVPDRLSEKKEKEYPFNPKLDELKPGFKVVEKEVEEEKDGQKVLVKKTFQRGMEDVDVKITLKNCYRLVPEFIEELKNGPELNKDVLKYAQALEGCVRQVGMHACATIIGRGDLTNYLPMTLSKDKDTGEYVRTSQYDGHYIEDVGMLKMDFLGLITLSIIHNCLDLIKERFGEDIDIEAIPIDDKPTYELYGRGDTVSVFQFESEGMQTWLQKLRPTRFEDLIAMNALYRPGPMDYIPDFVSRKQGEQAIEYDLPEMAEYLEDTYGVTVYQEQVMLLSQKLAGFTKGEADKLRKAMGKKQIDILNSLKGKFMEGGMKNGHPEKVLDKIWKDWEKFAQYAFNKSHATCYAWVSYQTGWLKCHYPSEFFASCLTWAKSMEEIKKIMDDARGHGIRILSPDVNESSATYTVNKDGDVRFSLGGMKGFGANIVDLILKDRDENGLYTDIYDFVERMGGVINRKAFETLLYAGALDGFGIKRRQYELPGRSGQPFIDEIVRYGELFRNDTVDAAASLFGDIEEMKPERPSVPEMAGEEDYLGFLQKEKELVGMYLSSHPLDKYRFEMAHFTTCELANLANLVSECELAKKSTKVCVAGLVTDYKQLLTKKGAPYSRTMLEDYSGSYELTLFTKEHEQFFKYMVPHDALFLEGVIEERYFLRPEEKAQGKSVPYTFKLQSVTLLGNVAESRIKAFGINIETPMLTPAFREGLVKVIRKHKGSIPLEVFFFDPETRYRIQLKSNKYQVAVSEELLADLRHLGVDQFEVVKK</sequence>
<dbReference type="Pfam" id="PF14579">
    <property type="entry name" value="HHH_6"/>
    <property type="match status" value="1"/>
</dbReference>
<dbReference type="InterPro" id="IPR041931">
    <property type="entry name" value="DNA_pol3_alpha_thumb_dom"/>
</dbReference>
<dbReference type="InterPro" id="IPR016195">
    <property type="entry name" value="Pol/histidinol_Pase-like"/>
</dbReference>
<dbReference type="Pfam" id="PF07733">
    <property type="entry name" value="DNA_pol3_alpha"/>
    <property type="match status" value="2"/>
</dbReference>
<dbReference type="GO" id="GO:0003887">
    <property type="term" value="F:DNA-directed DNA polymerase activity"/>
    <property type="evidence" value="ECO:0007669"/>
    <property type="project" value="UniProtKB-KW"/>
</dbReference>